<evidence type="ECO:0000256" key="2">
    <source>
        <dbReference type="ARBA" id="ARBA00022679"/>
    </source>
</evidence>
<dbReference type="PATRIC" id="fig|1423808.3.peg.2421"/>
<dbReference type="Pfam" id="PF00294">
    <property type="entry name" value="PfkB"/>
    <property type="match status" value="1"/>
</dbReference>
<dbReference type="InterPro" id="IPR029056">
    <property type="entry name" value="Ribokinase-like"/>
</dbReference>
<comment type="caution">
    <text evidence="7">The sequence shown here is derived from an EMBL/GenBank/DDBJ whole genome shotgun (WGS) entry which is preliminary data.</text>
</comment>
<name>A0A0R1KY00_9LACO</name>
<dbReference type="SUPFAM" id="SSF53613">
    <property type="entry name" value="Ribokinase-like"/>
    <property type="match status" value="1"/>
</dbReference>
<proteinExistence type="inferred from homology"/>
<dbReference type="OrthoDB" id="9813569at2"/>
<dbReference type="PANTHER" id="PTHR43085:SF1">
    <property type="entry name" value="PSEUDOURIDINE KINASE-RELATED"/>
    <property type="match status" value="1"/>
</dbReference>
<evidence type="ECO:0000259" key="6">
    <source>
        <dbReference type="Pfam" id="PF00294"/>
    </source>
</evidence>
<dbReference type="InterPro" id="IPR011611">
    <property type="entry name" value="PfkB_dom"/>
</dbReference>
<evidence type="ECO:0000256" key="1">
    <source>
        <dbReference type="ARBA" id="ARBA00010688"/>
    </source>
</evidence>
<keyword evidence="8" id="KW-1185">Reference proteome</keyword>
<evidence type="ECO:0000256" key="3">
    <source>
        <dbReference type="ARBA" id="ARBA00022741"/>
    </source>
</evidence>
<gene>
    <name evidence="7" type="ORF">FD17_GL002378</name>
</gene>
<dbReference type="InterPro" id="IPR002139">
    <property type="entry name" value="Ribo/fructo_kinase"/>
</dbReference>
<accession>A0A0R1KY00</accession>
<dbReference type="Proteomes" id="UP000051581">
    <property type="component" value="Unassembled WGS sequence"/>
</dbReference>
<dbReference type="InterPro" id="IPR050306">
    <property type="entry name" value="PfkB_Carbo_kinase"/>
</dbReference>
<dbReference type="EMBL" id="AZEA01000007">
    <property type="protein sequence ID" value="KRK88686.1"/>
    <property type="molecule type" value="Genomic_DNA"/>
</dbReference>
<evidence type="ECO:0000256" key="5">
    <source>
        <dbReference type="ARBA" id="ARBA00022840"/>
    </source>
</evidence>
<keyword evidence="4 7" id="KW-0418">Kinase</keyword>
<dbReference type="GO" id="GO:0005524">
    <property type="term" value="F:ATP binding"/>
    <property type="evidence" value="ECO:0007669"/>
    <property type="project" value="UniProtKB-KW"/>
</dbReference>
<feature type="domain" description="Carbohydrate kinase PfkB" evidence="6">
    <location>
        <begin position="20"/>
        <end position="304"/>
    </location>
</feature>
<comment type="similarity">
    <text evidence="1">Belongs to the carbohydrate kinase PfkB family.</text>
</comment>
<keyword evidence="3" id="KW-0547">Nucleotide-binding</keyword>
<dbReference type="Gene3D" id="3.40.1190.20">
    <property type="match status" value="1"/>
</dbReference>
<keyword evidence="5" id="KW-0067">ATP-binding</keyword>
<dbReference type="PANTHER" id="PTHR43085">
    <property type="entry name" value="HEXOKINASE FAMILY MEMBER"/>
    <property type="match status" value="1"/>
</dbReference>
<reference evidence="7 8" key="1">
    <citation type="journal article" date="2015" name="Genome Announc.">
        <title>Expanding the biotechnology potential of lactobacilli through comparative genomics of 213 strains and associated genera.</title>
        <authorList>
            <person name="Sun Z."/>
            <person name="Harris H.M."/>
            <person name="McCann A."/>
            <person name="Guo C."/>
            <person name="Argimon S."/>
            <person name="Zhang W."/>
            <person name="Yang X."/>
            <person name="Jeffery I.B."/>
            <person name="Cooney J.C."/>
            <person name="Kagawa T.F."/>
            <person name="Liu W."/>
            <person name="Song Y."/>
            <person name="Salvetti E."/>
            <person name="Wrobel A."/>
            <person name="Rasinkangas P."/>
            <person name="Parkhill J."/>
            <person name="Rea M.C."/>
            <person name="O'Sullivan O."/>
            <person name="Ritari J."/>
            <person name="Douillard F.P."/>
            <person name="Paul Ross R."/>
            <person name="Yang R."/>
            <person name="Briner A.E."/>
            <person name="Felis G.E."/>
            <person name="de Vos W.M."/>
            <person name="Barrangou R."/>
            <person name="Klaenhammer T.R."/>
            <person name="Caufield P.W."/>
            <person name="Cui Y."/>
            <person name="Zhang H."/>
            <person name="O'Toole P.W."/>
        </authorList>
    </citation>
    <scope>NUCLEOTIDE SEQUENCE [LARGE SCALE GENOMIC DNA]</scope>
    <source>
        <strain evidence="7 8">DSM 19904</strain>
    </source>
</reference>
<dbReference type="CDD" id="cd01166">
    <property type="entry name" value="KdgK"/>
    <property type="match status" value="1"/>
</dbReference>
<dbReference type="RefSeq" id="WP_057824697.1">
    <property type="nucleotide sequence ID" value="NZ_AZEA01000007.1"/>
</dbReference>
<evidence type="ECO:0000313" key="7">
    <source>
        <dbReference type="EMBL" id="KRK88686.1"/>
    </source>
</evidence>
<dbReference type="PRINTS" id="PR00990">
    <property type="entry name" value="RIBOKINASE"/>
</dbReference>
<evidence type="ECO:0000313" key="8">
    <source>
        <dbReference type="Proteomes" id="UP000051581"/>
    </source>
</evidence>
<dbReference type="AlphaFoldDB" id="A0A0R1KY00"/>
<organism evidence="7 8">
    <name type="scientific">Lentilactobacillus sunkii DSM 19904</name>
    <dbReference type="NCBI Taxonomy" id="1423808"/>
    <lineage>
        <taxon>Bacteria</taxon>
        <taxon>Bacillati</taxon>
        <taxon>Bacillota</taxon>
        <taxon>Bacilli</taxon>
        <taxon>Lactobacillales</taxon>
        <taxon>Lactobacillaceae</taxon>
        <taxon>Lentilactobacillus</taxon>
    </lineage>
</organism>
<evidence type="ECO:0000256" key="4">
    <source>
        <dbReference type="ARBA" id="ARBA00022777"/>
    </source>
</evidence>
<keyword evidence="2" id="KW-0808">Transferase</keyword>
<dbReference type="GO" id="GO:0016301">
    <property type="term" value="F:kinase activity"/>
    <property type="evidence" value="ECO:0007669"/>
    <property type="project" value="UniProtKB-KW"/>
</dbReference>
<protein>
    <submittedName>
        <fullName evidence="7">2-dehydro-3-deoxygluconokinase</fullName>
    </submittedName>
</protein>
<sequence length="330" mass="35789">MSELITIGEPLAVFASEDCDASIAHSTRFVKRIGGAELNVAIGAKRLGHSVQYITQVGAEPLGEYIKEEIDGYGIGTDYVFQSDQYLTGHQFKQLVAHGDPDVANYRKDSAASHLSFDKLSDIDLSDVKIAHLTGIFPAISTEAQDTFRLFLQKLIDNNVFISFDTNLRPALWPDKQTMVETINSFAKMADIVLPGVHEGEVLLGTDDPDKIADYYLNNGRAKAVIVKVGAKGSFVKTRDGHTNMVNGFKVDKVVDTVGAGDGFALGVVTALLEGKSIDDGALRGNAIGAMQVQTPGDNDGYPTKEQLAKFYVSHGVSEEREVQSYVREV</sequence>